<feature type="region of interest" description="Disordered" evidence="1">
    <location>
        <begin position="44"/>
        <end position="76"/>
    </location>
</feature>
<evidence type="ECO:0000313" key="2">
    <source>
        <dbReference type="EMBL" id="CAG5054238.1"/>
    </source>
</evidence>
<gene>
    <name evidence="2" type="ORF">PAPOLLO_LOCUS25899</name>
</gene>
<dbReference type="AlphaFoldDB" id="A0A8S3YAY2"/>
<feature type="compositionally biased region" description="Acidic residues" evidence="1">
    <location>
        <begin position="46"/>
        <end position="56"/>
    </location>
</feature>
<dbReference type="OrthoDB" id="6916224at2759"/>
<protein>
    <submittedName>
        <fullName evidence="2">(apollo) hypothetical protein</fullName>
    </submittedName>
</protein>
<reference evidence="2" key="1">
    <citation type="submission" date="2021-04" db="EMBL/GenBank/DDBJ databases">
        <authorList>
            <person name="Tunstrom K."/>
        </authorList>
    </citation>
    <scope>NUCLEOTIDE SEQUENCE</scope>
</reference>
<dbReference type="EMBL" id="CAJQZP010001558">
    <property type="protein sequence ID" value="CAG5054238.1"/>
    <property type="molecule type" value="Genomic_DNA"/>
</dbReference>
<sequence>MTDRHVFTSQNNYARLEEALESIVSDENNDAQYDVFLLPPDPAIVSDEEEGNEDDLSSTTLHNDFYNFPERRTGYS</sequence>
<proteinExistence type="predicted"/>
<evidence type="ECO:0000313" key="3">
    <source>
        <dbReference type="Proteomes" id="UP000691718"/>
    </source>
</evidence>
<comment type="caution">
    <text evidence="2">The sequence shown here is derived from an EMBL/GenBank/DDBJ whole genome shotgun (WGS) entry which is preliminary data.</text>
</comment>
<organism evidence="2 3">
    <name type="scientific">Parnassius apollo</name>
    <name type="common">Apollo butterfly</name>
    <name type="synonym">Papilio apollo</name>
    <dbReference type="NCBI Taxonomy" id="110799"/>
    <lineage>
        <taxon>Eukaryota</taxon>
        <taxon>Metazoa</taxon>
        <taxon>Ecdysozoa</taxon>
        <taxon>Arthropoda</taxon>
        <taxon>Hexapoda</taxon>
        <taxon>Insecta</taxon>
        <taxon>Pterygota</taxon>
        <taxon>Neoptera</taxon>
        <taxon>Endopterygota</taxon>
        <taxon>Lepidoptera</taxon>
        <taxon>Glossata</taxon>
        <taxon>Ditrysia</taxon>
        <taxon>Papilionoidea</taxon>
        <taxon>Papilionidae</taxon>
        <taxon>Parnassiinae</taxon>
        <taxon>Parnassini</taxon>
        <taxon>Parnassius</taxon>
        <taxon>Parnassius</taxon>
    </lineage>
</organism>
<dbReference type="Proteomes" id="UP000691718">
    <property type="component" value="Unassembled WGS sequence"/>
</dbReference>
<accession>A0A8S3YAY2</accession>
<keyword evidence="3" id="KW-1185">Reference proteome</keyword>
<name>A0A8S3YAY2_PARAO</name>
<evidence type="ECO:0000256" key="1">
    <source>
        <dbReference type="SAM" id="MobiDB-lite"/>
    </source>
</evidence>